<dbReference type="EMBL" id="SDMP01000008">
    <property type="protein sequence ID" value="RYR41725.1"/>
    <property type="molecule type" value="Genomic_DNA"/>
</dbReference>
<name>A0A445BSP7_ARAHY</name>
<feature type="transmembrane region" description="Helical" evidence="1">
    <location>
        <begin position="12"/>
        <end position="33"/>
    </location>
</feature>
<keyword evidence="1" id="KW-0472">Membrane</keyword>
<gene>
    <name evidence="2" type="ORF">Ahy_A08g038137</name>
</gene>
<protein>
    <recommendedName>
        <fullName evidence="4">Transposase MuDR plant domain-containing protein</fullName>
    </recommendedName>
</protein>
<comment type="caution">
    <text evidence="2">The sequence shown here is derived from an EMBL/GenBank/DDBJ whole genome shotgun (WGS) entry which is preliminary data.</text>
</comment>
<reference evidence="2 3" key="1">
    <citation type="submission" date="2019-01" db="EMBL/GenBank/DDBJ databases">
        <title>Sequencing of cultivated peanut Arachis hypogaea provides insights into genome evolution and oil improvement.</title>
        <authorList>
            <person name="Chen X."/>
        </authorList>
    </citation>
    <scope>NUCLEOTIDE SEQUENCE [LARGE SCALE GENOMIC DNA]</scope>
    <source>
        <strain evidence="3">cv. Fuhuasheng</strain>
        <tissue evidence="2">Leaves</tissue>
    </source>
</reference>
<dbReference type="Proteomes" id="UP000289738">
    <property type="component" value="Chromosome A08"/>
</dbReference>
<evidence type="ECO:0000256" key="1">
    <source>
        <dbReference type="SAM" id="Phobius"/>
    </source>
</evidence>
<proteinExistence type="predicted"/>
<evidence type="ECO:0000313" key="2">
    <source>
        <dbReference type="EMBL" id="RYR41725.1"/>
    </source>
</evidence>
<dbReference type="AlphaFoldDB" id="A0A445BSP7"/>
<evidence type="ECO:0008006" key="4">
    <source>
        <dbReference type="Google" id="ProtNLM"/>
    </source>
</evidence>
<keyword evidence="1" id="KW-1133">Transmembrane helix</keyword>
<evidence type="ECO:0000313" key="3">
    <source>
        <dbReference type="Proteomes" id="UP000289738"/>
    </source>
</evidence>
<keyword evidence="1" id="KW-0812">Transmembrane</keyword>
<keyword evidence="3" id="KW-1185">Reference proteome</keyword>
<organism evidence="2 3">
    <name type="scientific">Arachis hypogaea</name>
    <name type="common">Peanut</name>
    <dbReference type="NCBI Taxonomy" id="3818"/>
    <lineage>
        <taxon>Eukaryota</taxon>
        <taxon>Viridiplantae</taxon>
        <taxon>Streptophyta</taxon>
        <taxon>Embryophyta</taxon>
        <taxon>Tracheophyta</taxon>
        <taxon>Spermatophyta</taxon>
        <taxon>Magnoliopsida</taxon>
        <taxon>eudicotyledons</taxon>
        <taxon>Gunneridae</taxon>
        <taxon>Pentapetalae</taxon>
        <taxon>rosids</taxon>
        <taxon>fabids</taxon>
        <taxon>Fabales</taxon>
        <taxon>Fabaceae</taxon>
        <taxon>Papilionoideae</taxon>
        <taxon>50 kb inversion clade</taxon>
        <taxon>dalbergioids sensu lato</taxon>
        <taxon>Dalbergieae</taxon>
        <taxon>Pterocarpus clade</taxon>
        <taxon>Arachis</taxon>
    </lineage>
</organism>
<sequence length="172" mass="20353">MENDILRRVNNILYRNLVIVFGGLIHFDIMSIIDETSMQNMFHIHWQTQVRQLKIELYVKFENIEEDGIQHNSDVENDRANVYERMNSDSEEDFKATYEADDEHENGDVGGVADPKDSEFRIRLEYSSRKSVVTAIRSYTIIRGVDYNVYESELQTFYAKYKTYGHGYDWLI</sequence>
<accession>A0A445BSP7</accession>